<dbReference type="Gene3D" id="1.25.40.10">
    <property type="entry name" value="Tetratricopeptide repeat domain"/>
    <property type="match status" value="1"/>
</dbReference>
<keyword evidence="10" id="KW-1185">Reference proteome</keyword>
<evidence type="ECO:0000259" key="6">
    <source>
        <dbReference type="PROSITE" id="PS51352"/>
    </source>
</evidence>
<dbReference type="EMBL" id="CP067140">
    <property type="protein sequence ID" value="WCR05444.1"/>
    <property type="molecule type" value="Genomic_DNA"/>
</dbReference>
<comment type="similarity">
    <text evidence="1">Belongs to the thioredoxin family.</text>
</comment>
<dbReference type="Pfam" id="PF00085">
    <property type="entry name" value="Thioredoxin"/>
    <property type="match status" value="1"/>
</dbReference>
<protein>
    <submittedName>
        <fullName evidence="8">Co-chaperone YbbN</fullName>
    </submittedName>
    <submittedName>
        <fullName evidence="7">Thioredoxin</fullName>
    </submittedName>
</protein>
<accession>A0AA45W0H9</accession>
<dbReference type="AlphaFoldDB" id="A0AA45W0H9"/>
<dbReference type="PROSITE" id="PS00194">
    <property type="entry name" value="THIOREDOXIN_1"/>
    <property type="match status" value="1"/>
</dbReference>
<evidence type="ECO:0000313" key="9">
    <source>
        <dbReference type="Proteomes" id="UP000186216"/>
    </source>
</evidence>
<dbReference type="CDD" id="cd02956">
    <property type="entry name" value="ybbN"/>
    <property type="match status" value="1"/>
</dbReference>
<evidence type="ECO:0000256" key="3">
    <source>
        <dbReference type="ARBA" id="ARBA00022982"/>
    </source>
</evidence>
<dbReference type="PANTHER" id="PTHR43601:SF3">
    <property type="entry name" value="THIOREDOXIN, MITOCHONDRIAL"/>
    <property type="match status" value="1"/>
</dbReference>
<dbReference type="InterPro" id="IPR013766">
    <property type="entry name" value="Thioredoxin_domain"/>
</dbReference>
<name>A0AA45W0H9_9RHOB</name>
<keyword evidence="4" id="KW-1015">Disulfide bond</keyword>
<dbReference type="Pfam" id="PF14561">
    <property type="entry name" value="TPR_20"/>
    <property type="match status" value="1"/>
</dbReference>
<evidence type="ECO:0000256" key="4">
    <source>
        <dbReference type="ARBA" id="ARBA00023157"/>
    </source>
</evidence>
<gene>
    <name evidence="8" type="ORF">JHX88_20745</name>
    <name evidence="7" type="ORF">SAMN05421772_10122</name>
</gene>
<dbReference type="GO" id="GO:0006950">
    <property type="term" value="P:response to stress"/>
    <property type="evidence" value="ECO:0007669"/>
    <property type="project" value="UniProtKB-ARBA"/>
</dbReference>
<dbReference type="InterPro" id="IPR011990">
    <property type="entry name" value="TPR-like_helical_dom_sf"/>
</dbReference>
<sequence length="302" mass="32324">MLFDGAQDVPQTGDFIRDVTEADFMAEVVEKSMEVPVVVDFWAPWCGPCKTLGPQLEAEVARHKGRVRMAKVNIDENQMIASQLRVQSVPTVYAFFQGRPVDAFQGAVPQSQIKQFVDKLAELGGDDGGLTEALAAAETMLEEGAASDAIETFAAIIGEEAENAEAWGGLIRSHLAAGDAAAAASTLQQVPASIAEAAPIEAARAQLQLAQQAESAGPLGDLQAKVEANPDDQQARLEYAQALHAAGEVEEAVEILLDSFRRDRDWNDGAAKAQLLTIFDSLKPNDPIGQKGRRRLSSLIFA</sequence>
<feature type="domain" description="Thioredoxin" evidence="6">
    <location>
        <begin position="10"/>
        <end position="122"/>
    </location>
</feature>
<dbReference type="Pfam" id="PF14559">
    <property type="entry name" value="TPR_19"/>
    <property type="match status" value="1"/>
</dbReference>
<keyword evidence="2" id="KW-0813">Transport</keyword>
<reference evidence="7 9" key="1">
    <citation type="submission" date="2017-01" db="EMBL/GenBank/DDBJ databases">
        <authorList>
            <person name="Varghese N."/>
            <person name="Submissions S."/>
        </authorList>
    </citation>
    <scope>NUCLEOTIDE SEQUENCE [LARGE SCALE GENOMIC DNA]</scope>
    <source>
        <strain evidence="7 9">DSM 18447</strain>
    </source>
</reference>
<dbReference type="InterPro" id="IPR017937">
    <property type="entry name" value="Thioredoxin_CS"/>
</dbReference>
<evidence type="ECO:0000313" key="8">
    <source>
        <dbReference type="EMBL" id="WCR05444.1"/>
    </source>
</evidence>
<dbReference type="Gene3D" id="3.40.30.10">
    <property type="entry name" value="Glutaredoxin"/>
    <property type="match status" value="1"/>
</dbReference>
<organism evidence="7 9">
    <name type="scientific">Paracoccus saliphilus</name>
    <dbReference type="NCBI Taxonomy" id="405559"/>
    <lineage>
        <taxon>Bacteria</taxon>
        <taxon>Pseudomonadati</taxon>
        <taxon>Pseudomonadota</taxon>
        <taxon>Alphaproteobacteria</taxon>
        <taxon>Rhodobacterales</taxon>
        <taxon>Paracoccaceae</taxon>
        <taxon>Paracoccus</taxon>
    </lineage>
</organism>
<dbReference type="EMBL" id="FTOU01000001">
    <property type="protein sequence ID" value="SIS49336.1"/>
    <property type="molecule type" value="Genomic_DNA"/>
</dbReference>
<evidence type="ECO:0000313" key="7">
    <source>
        <dbReference type="EMBL" id="SIS49336.1"/>
    </source>
</evidence>
<evidence type="ECO:0000313" key="10">
    <source>
        <dbReference type="Proteomes" id="UP001215549"/>
    </source>
</evidence>
<keyword evidence="3" id="KW-0249">Electron transport</keyword>
<dbReference type="Proteomes" id="UP000186216">
    <property type="component" value="Unassembled WGS sequence"/>
</dbReference>
<dbReference type="PROSITE" id="PS51352">
    <property type="entry name" value="THIOREDOXIN_2"/>
    <property type="match status" value="1"/>
</dbReference>
<evidence type="ECO:0000256" key="5">
    <source>
        <dbReference type="ARBA" id="ARBA00023284"/>
    </source>
</evidence>
<dbReference type="GO" id="GO:0015035">
    <property type="term" value="F:protein-disulfide reductase activity"/>
    <property type="evidence" value="ECO:0007669"/>
    <property type="project" value="UniProtKB-ARBA"/>
</dbReference>
<proteinExistence type="inferred from homology"/>
<dbReference type="SUPFAM" id="SSF52833">
    <property type="entry name" value="Thioredoxin-like"/>
    <property type="match status" value="1"/>
</dbReference>
<dbReference type="FunFam" id="3.40.30.10:FF:000001">
    <property type="entry name" value="Thioredoxin"/>
    <property type="match status" value="1"/>
</dbReference>
<keyword evidence="5" id="KW-0676">Redox-active center</keyword>
<dbReference type="SUPFAM" id="SSF48452">
    <property type="entry name" value="TPR-like"/>
    <property type="match status" value="1"/>
</dbReference>
<evidence type="ECO:0000256" key="1">
    <source>
        <dbReference type="ARBA" id="ARBA00008987"/>
    </source>
</evidence>
<evidence type="ECO:0000256" key="2">
    <source>
        <dbReference type="ARBA" id="ARBA00022448"/>
    </source>
</evidence>
<dbReference type="PRINTS" id="PR00421">
    <property type="entry name" value="THIOREDOXIN"/>
</dbReference>
<dbReference type="GO" id="GO:0045454">
    <property type="term" value="P:cell redox homeostasis"/>
    <property type="evidence" value="ECO:0007669"/>
    <property type="project" value="TreeGrafter"/>
</dbReference>
<reference evidence="8 10" key="2">
    <citation type="submission" date="2021-01" db="EMBL/GenBank/DDBJ databases">
        <title>Biogeographic distribution of Paracoccus.</title>
        <authorList>
            <person name="Hollensteiner J."/>
            <person name="Leineberger J."/>
            <person name="Brinkhoff T."/>
            <person name="Daniel R."/>
        </authorList>
    </citation>
    <scope>NUCLEOTIDE SEQUENCE [LARGE SCALE GENOMIC DNA]</scope>
    <source>
        <strain evidence="8 10">DSM 18447</strain>
    </source>
</reference>
<dbReference type="InterPro" id="IPR036249">
    <property type="entry name" value="Thioredoxin-like_sf"/>
</dbReference>
<dbReference type="PANTHER" id="PTHR43601">
    <property type="entry name" value="THIOREDOXIN, MITOCHONDRIAL"/>
    <property type="match status" value="1"/>
</dbReference>
<dbReference type="Proteomes" id="UP001215549">
    <property type="component" value="Chromosome"/>
</dbReference>